<dbReference type="AlphaFoldDB" id="A0A1M5HFZ2"/>
<keyword evidence="4" id="KW-0676">Redox-active center</keyword>
<sequence length="92" mass="10381">MVAIYKEFHDKGLNIVGVSLDKDAAKWKEAIAKDRLTWTHVSNLKFWDEPIAAQYKVQSIPATFILDASGKVVAKDLRGEELRAKIKELLAK</sequence>
<proteinExistence type="predicted"/>
<gene>
    <name evidence="6" type="ORF">SAMN05443549_102219</name>
</gene>
<accession>A0A1M5HFZ2</accession>
<dbReference type="EMBL" id="FQWB01000002">
    <property type="protein sequence ID" value="SHG14847.1"/>
    <property type="molecule type" value="Genomic_DNA"/>
</dbReference>
<dbReference type="InterPro" id="IPR012336">
    <property type="entry name" value="Thioredoxin-like_fold"/>
</dbReference>
<dbReference type="STRING" id="468056.SAMN05443549_102219"/>
<dbReference type="InterPro" id="IPR036249">
    <property type="entry name" value="Thioredoxin-like_sf"/>
</dbReference>
<dbReference type="PANTHER" id="PTHR42852">
    <property type="entry name" value="THIOL:DISULFIDE INTERCHANGE PROTEIN DSBE"/>
    <property type="match status" value="1"/>
</dbReference>
<evidence type="ECO:0000256" key="4">
    <source>
        <dbReference type="ARBA" id="ARBA00023284"/>
    </source>
</evidence>
<dbReference type="Gene3D" id="3.40.30.10">
    <property type="entry name" value="Glutaredoxin"/>
    <property type="match status" value="1"/>
</dbReference>
<protein>
    <submittedName>
        <fullName evidence="6">Thioredoxin-like</fullName>
    </submittedName>
</protein>
<evidence type="ECO:0000256" key="2">
    <source>
        <dbReference type="ARBA" id="ARBA00022748"/>
    </source>
</evidence>
<name>A0A1M5HFZ2_9FLAO</name>
<keyword evidence="7" id="KW-1185">Reference proteome</keyword>
<evidence type="ECO:0000256" key="3">
    <source>
        <dbReference type="ARBA" id="ARBA00023157"/>
    </source>
</evidence>
<keyword evidence="2" id="KW-0201">Cytochrome c-type biogenesis</keyword>
<dbReference type="PANTHER" id="PTHR42852:SF6">
    <property type="entry name" value="THIOL:DISULFIDE INTERCHANGE PROTEIN DSBE"/>
    <property type="match status" value="1"/>
</dbReference>
<organism evidence="6 7">
    <name type="scientific">Flavobacterium fluvii</name>
    <dbReference type="NCBI Taxonomy" id="468056"/>
    <lineage>
        <taxon>Bacteria</taxon>
        <taxon>Pseudomonadati</taxon>
        <taxon>Bacteroidota</taxon>
        <taxon>Flavobacteriia</taxon>
        <taxon>Flavobacteriales</taxon>
        <taxon>Flavobacteriaceae</taxon>
        <taxon>Flavobacterium</taxon>
    </lineage>
</organism>
<dbReference type="CDD" id="cd02966">
    <property type="entry name" value="TlpA_like_family"/>
    <property type="match status" value="1"/>
</dbReference>
<evidence type="ECO:0000313" key="6">
    <source>
        <dbReference type="EMBL" id="SHG14847.1"/>
    </source>
</evidence>
<evidence type="ECO:0000259" key="5">
    <source>
        <dbReference type="Pfam" id="PF13905"/>
    </source>
</evidence>
<feature type="domain" description="Thioredoxin-like fold" evidence="5">
    <location>
        <begin position="5"/>
        <end position="72"/>
    </location>
</feature>
<dbReference type="SUPFAM" id="SSF52833">
    <property type="entry name" value="Thioredoxin-like"/>
    <property type="match status" value="1"/>
</dbReference>
<reference evidence="7" key="1">
    <citation type="submission" date="2016-11" db="EMBL/GenBank/DDBJ databases">
        <authorList>
            <person name="Varghese N."/>
            <person name="Submissions S."/>
        </authorList>
    </citation>
    <scope>NUCLEOTIDE SEQUENCE [LARGE SCALE GENOMIC DNA]</scope>
    <source>
        <strain evidence="7">DSM 19978</strain>
    </source>
</reference>
<evidence type="ECO:0000313" key="7">
    <source>
        <dbReference type="Proteomes" id="UP000184516"/>
    </source>
</evidence>
<dbReference type="Pfam" id="PF13905">
    <property type="entry name" value="Thioredoxin_8"/>
    <property type="match status" value="1"/>
</dbReference>
<dbReference type="Proteomes" id="UP000184516">
    <property type="component" value="Unassembled WGS sequence"/>
</dbReference>
<dbReference type="InterPro" id="IPR050553">
    <property type="entry name" value="Thioredoxin_ResA/DsbE_sf"/>
</dbReference>
<keyword evidence="3" id="KW-1015">Disulfide bond</keyword>
<dbReference type="GO" id="GO:0030313">
    <property type="term" value="C:cell envelope"/>
    <property type="evidence" value="ECO:0007669"/>
    <property type="project" value="UniProtKB-SubCell"/>
</dbReference>
<comment type="subcellular location">
    <subcellularLocation>
        <location evidence="1">Cell envelope</location>
    </subcellularLocation>
</comment>
<evidence type="ECO:0000256" key="1">
    <source>
        <dbReference type="ARBA" id="ARBA00004196"/>
    </source>
</evidence>
<dbReference type="GO" id="GO:0017004">
    <property type="term" value="P:cytochrome complex assembly"/>
    <property type="evidence" value="ECO:0007669"/>
    <property type="project" value="UniProtKB-KW"/>
</dbReference>